<sequence>MEICVVGLGQRYPCLAREEAMALAEIGRCEPAEVGARYAVFTCPSCEIFKRASLAKSVNGERIRKEKPQIERSTKTLDYITARLMVNLARVAEGSRIWEPFVGTGAVAHEVERAGGYVVGTDLDLEALFIARRNTSGDVAQANAVLPPLRGGLDAAVGDPPYGRLAKSELEIRALIQEFAEVASRVVKSGGYVVFASPIYVDVPALRSCVMYLHGGLYRVVYIWRVSNRGEGLGSTPCLCKSAAPASREIDAHLSSSR</sequence>
<dbReference type="GO" id="GO:0016423">
    <property type="term" value="F:tRNA (guanine) methyltransferase activity"/>
    <property type="evidence" value="ECO:0007669"/>
    <property type="project" value="TreeGrafter"/>
</dbReference>
<evidence type="ECO:0000313" key="2">
    <source>
        <dbReference type="EMBL" id="AET31482.1"/>
    </source>
</evidence>
<dbReference type="InterPro" id="IPR029063">
    <property type="entry name" value="SAM-dependent_MTases_sf"/>
</dbReference>
<keyword evidence="2" id="KW-0489">Methyltransferase</keyword>
<dbReference type="STRING" id="1104324.P186_0012"/>
<dbReference type="OrthoDB" id="7080at2157"/>
<dbReference type="PANTHER" id="PTHR14911:SF13">
    <property type="entry name" value="TRNA (GUANINE(6)-N2)-METHYLTRANSFERASE THUMP3"/>
    <property type="match status" value="1"/>
</dbReference>
<evidence type="ECO:0000259" key="1">
    <source>
        <dbReference type="Pfam" id="PF01170"/>
    </source>
</evidence>
<proteinExistence type="predicted"/>
<dbReference type="KEGG" id="pyr:P186_0012"/>
<dbReference type="BioCyc" id="PSP1104324:GJSN-12-MONOMER"/>
<dbReference type="PANTHER" id="PTHR14911">
    <property type="entry name" value="THUMP DOMAIN-CONTAINING"/>
    <property type="match status" value="1"/>
</dbReference>
<accession>G7VD92</accession>
<dbReference type="AlphaFoldDB" id="G7VD92"/>
<dbReference type="PROSITE" id="PS00092">
    <property type="entry name" value="N6_MTASE"/>
    <property type="match status" value="1"/>
</dbReference>
<protein>
    <submittedName>
        <fullName evidence="2">Putative RNA methylase</fullName>
    </submittedName>
</protein>
<dbReference type="GO" id="GO:0030488">
    <property type="term" value="P:tRNA methylation"/>
    <property type="evidence" value="ECO:0007669"/>
    <property type="project" value="TreeGrafter"/>
</dbReference>
<dbReference type="CDD" id="cd02440">
    <property type="entry name" value="AdoMet_MTases"/>
    <property type="match status" value="1"/>
</dbReference>
<dbReference type="eggNOG" id="arCOG00047">
    <property type="taxonomic scope" value="Archaea"/>
</dbReference>
<dbReference type="Pfam" id="PF01170">
    <property type="entry name" value="UPF0020"/>
    <property type="match status" value="1"/>
</dbReference>
<dbReference type="SUPFAM" id="SSF53335">
    <property type="entry name" value="S-adenosyl-L-methionine-dependent methyltransferases"/>
    <property type="match status" value="1"/>
</dbReference>
<feature type="domain" description="Ribosomal RNA large subunit methyltransferase K/L-like methyltransferase" evidence="1">
    <location>
        <begin position="119"/>
        <end position="197"/>
    </location>
</feature>
<gene>
    <name evidence="2" type="ORF">P186_0012</name>
</gene>
<evidence type="ECO:0000313" key="3">
    <source>
        <dbReference type="Proteomes" id="UP000005867"/>
    </source>
</evidence>
<name>G7VD92_9CREN</name>
<dbReference type="GO" id="GO:0003676">
    <property type="term" value="F:nucleic acid binding"/>
    <property type="evidence" value="ECO:0007669"/>
    <property type="project" value="InterPro"/>
</dbReference>
<dbReference type="InterPro" id="IPR000241">
    <property type="entry name" value="RlmKL-like_Mtase"/>
</dbReference>
<keyword evidence="3" id="KW-1185">Reference proteome</keyword>
<dbReference type="InterPro" id="IPR002052">
    <property type="entry name" value="DNA_methylase_N6_adenine_CS"/>
</dbReference>
<reference evidence="2 3" key="1">
    <citation type="journal article" date="2012" name="J. Bacteriol.">
        <title>Complete genome sequence of strain 1860, a crenarchaeon of the genus pyrobaculum able to grow with various electron acceptors.</title>
        <authorList>
            <person name="Mardanov A.V."/>
            <person name="Gumerov V.M."/>
            <person name="Slobodkina G.B."/>
            <person name="Beletsky A.V."/>
            <person name="Bonch-Osmolovskaya E.A."/>
            <person name="Ravin N.V."/>
            <person name="Skryabin K.G."/>
        </authorList>
    </citation>
    <scope>NUCLEOTIDE SEQUENCE [LARGE SCALE GENOMIC DNA]</scope>
    <source>
        <strain evidence="2 3">1860</strain>
    </source>
</reference>
<dbReference type="EMBL" id="CP003098">
    <property type="protein sequence ID" value="AET31482.1"/>
    <property type="molecule type" value="Genomic_DNA"/>
</dbReference>
<organism evidence="2 3">
    <name type="scientific">Pyrobaculum ferrireducens</name>
    <dbReference type="NCBI Taxonomy" id="1104324"/>
    <lineage>
        <taxon>Archaea</taxon>
        <taxon>Thermoproteota</taxon>
        <taxon>Thermoprotei</taxon>
        <taxon>Thermoproteales</taxon>
        <taxon>Thermoproteaceae</taxon>
        <taxon>Pyrobaculum</taxon>
    </lineage>
</organism>
<dbReference type="GeneID" id="11595818"/>
<dbReference type="Proteomes" id="UP000005867">
    <property type="component" value="Chromosome"/>
</dbReference>
<dbReference type="HOGENOM" id="CLU_106568_0_0_2"/>
<dbReference type="RefSeq" id="WP_014287313.1">
    <property type="nucleotide sequence ID" value="NC_016645.1"/>
</dbReference>
<dbReference type="Gene3D" id="3.40.50.150">
    <property type="entry name" value="Vaccinia Virus protein VP39"/>
    <property type="match status" value="1"/>
</dbReference>
<keyword evidence="2" id="KW-0808">Transferase</keyword>